<dbReference type="Pfam" id="PF13516">
    <property type="entry name" value="LRR_6"/>
    <property type="match status" value="4"/>
</dbReference>
<dbReference type="InterPro" id="IPR052410">
    <property type="entry name" value="DRC5"/>
</dbReference>
<feature type="non-terminal residue" evidence="4">
    <location>
        <position position="303"/>
    </location>
</feature>
<keyword evidence="3" id="KW-0206">Cytoskeleton</keyword>
<comment type="caution">
    <text evidence="4">The sequence shown here is derived from an EMBL/GenBank/DDBJ whole genome shotgun (WGS) entry which is preliminary data.</text>
</comment>
<evidence type="ECO:0000313" key="5">
    <source>
        <dbReference type="Proteomes" id="UP000681967"/>
    </source>
</evidence>
<dbReference type="GO" id="GO:0005856">
    <property type="term" value="C:cytoskeleton"/>
    <property type="evidence" value="ECO:0007669"/>
    <property type="project" value="UniProtKB-SubCell"/>
</dbReference>
<dbReference type="InterPro" id="IPR032675">
    <property type="entry name" value="LRR_dom_sf"/>
</dbReference>
<organism evidence="4 5">
    <name type="scientific">Rotaria magnacalcarata</name>
    <dbReference type="NCBI Taxonomy" id="392030"/>
    <lineage>
        <taxon>Eukaryota</taxon>
        <taxon>Metazoa</taxon>
        <taxon>Spiralia</taxon>
        <taxon>Gnathifera</taxon>
        <taxon>Rotifera</taxon>
        <taxon>Eurotatoria</taxon>
        <taxon>Bdelloidea</taxon>
        <taxon>Philodinida</taxon>
        <taxon>Philodinidae</taxon>
        <taxon>Rotaria</taxon>
    </lineage>
</organism>
<proteinExistence type="predicted"/>
<sequence>MEPTGDCRPNLRTLDLSGNGYDDNLLVETEARIRGKTVDCTTIDLRCCRLDDEAMELLCQALVNNKSITTLELRSNQIGETGAQQLARGLHESTINTLLLGHNRLGDKGLKHLAGFLASSITLEVLDLSDNDIGEIGMRLLPSLSYKGTEFICRYINASSITSITLLPLLRRGINYENFFSLLNEKIFDRLRLLTIGSWRRNDLDRIIKSLTVANCQLTTLKLHTDIELFNIVPWSHISTIKNLYIPFCTLSQYREILDSLSHLRTLAVTDFTCQNDGENILIRNQTLLSLTISGCSLSMDLI</sequence>
<accession>A0A8S2XF35</accession>
<dbReference type="Proteomes" id="UP000681967">
    <property type="component" value="Unassembled WGS sequence"/>
</dbReference>
<gene>
    <name evidence="4" type="ORF">BYL167_LOCUS35544</name>
</gene>
<evidence type="ECO:0000313" key="4">
    <source>
        <dbReference type="EMBL" id="CAF4490429.1"/>
    </source>
</evidence>
<reference evidence="4" key="1">
    <citation type="submission" date="2021-02" db="EMBL/GenBank/DDBJ databases">
        <authorList>
            <person name="Nowell W R."/>
        </authorList>
    </citation>
    <scope>NUCLEOTIDE SEQUENCE</scope>
</reference>
<name>A0A8S2XF35_9BILA</name>
<dbReference type="PANTHER" id="PTHR24107">
    <property type="entry name" value="YNEIN REGULATORY COMPLEX SUBUNIT 5"/>
    <property type="match status" value="1"/>
</dbReference>
<dbReference type="PANTHER" id="PTHR24107:SF2">
    <property type="entry name" value="NLR FAMILY CARD DOMAIN CONTAINING 3"/>
    <property type="match status" value="1"/>
</dbReference>
<evidence type="ECO:0000256" key="2">
    <source>
        <dbReference type="ARBA" id="ARBA00022490"/>
    </source>
</evidence>
<dbReference type="SUPFAM" id="SSF52047">
    <property type="entry name" value="RNI-like"/>
    <property type="match status" value="1"/>
</dbReference>
<dbReference type="EMBL" id="CAJOBH010075164">
    <property type="protein sequence ID" value="CAF4490429.1"/>
    <property type="molecule type" value="Genomic_DNA"/>
</dbReference>
<evidence type="ECO:0000256" key="3">
    <source>
        <dbReference type="ARBA" id="ARBA00023212"/>
    </source>
</evidence>
<protein>
    <submittedName>
        <fullName evidence="4">Uncharacterized protein</fullName>
    </submittedName>
</protein>
<dbReference type="Gene3D" id="3.80.10.10">
    <property type="entry name" value="Ribonuclease Inhibitor"/>
    <property type="match status" value="1"/>
</dbReference>
<evidence type="ECO:0000256" key="1">
    <source>
        <dbReference type="ARBA" id="ARBA00004245"/>
    </source>
</evidence>
<dbReference type="SMART" id="SM00368">
    <property type="entry name" value="LRR_RI"/>
    <property type="match status" value="4"/>
</dbReference>
<dbReference type="InterPro" id="IPR001611">
    <property type="entry name" value="Leu-rich_rpt"/>
</dbReference>
<dbReference type="AlphaFoldDB" id="A0A8S2XF35"/>
<keyword evidence="2" id="KW-0963">Cytoplasm</keyword>
<feature type="non-terminal residue" evidence="4">
    <location>
        <position position="1"/>
    </location>
</feature>
<comment type="subcellular location">
    <subcellularLocation>
        <location evidence="1">Cytoplasm</location>
        <location evidence="1">Cytoskeleton</location>
    </subcellularLocation>
</comment>